<evidence type="ECO:0000313" key="2">
    <source>
        <dbReference type="EMBL" id="CAG7652328.1"/>
    </source>
</evidence>
<dbReference type="EMBL" id="CAJVAX010000019">
    <property type="protein sequence ID" value="CAG7652328.1"/>
    <property type="molecule type" value="Genomic_DNA"/>
</dbReference>
<organism evidence="2 3">
    <name type="scientific">Actinacidiphila bryophytorum</name>
    <dbReference type="NCBI Taxonomy" id="1436133"/>
    <lineage>
        <taxon>Bacteria</taxon>
        <taxon>Bacillati</taxon>
        <taxon>Actinomycetota</taxon>
        <taxon>Actinomycetes</taxon>
        <taxon>Kitasatosporales</taxon>
        <taxon>Streptomycetaceae</taxon>
        <taxon>Actinacidiphila</taxon>
    </lineage>
</organism>
<feature type="compositionally biased region" description="Basic and acidic residues" evidence="1">
    <location>
        <begin position="1"/>
        <end position="19"/>
    </location>
</feature>
<sequence>MERGPGQCERSDHGQERRVQRPVGRGRQHHLRLHRKHRRVRTHPHPDLPDRLTDPTARQRETGGAAALPDCRAAPSCPTRISRVTRGA</sequence>
<reference evidence="2" key="1">
    <citation type="submission" date="2021-06" db="EMBL/GenBank/DDBJ databases">
        <authorList>
            <person name="Arsene-Ploetze F."/>
        </authorList>
    </citation>
    <scope>NUCLEOTIDE SEQUENCE</scope>
    <source>
        <strain evidence="2">SBRY1</strain>
    </source>
</reference>
<accession>A0A9W4MJU4</accession>
<feature type="region of interest" description="Disordered" evidence="1">
    <location>
        <begin position="1"/>
        <end position="88"/>
    </location>
</feature>
<evidence type="ECO:0000256" key="1">
    <source>
        <dbReference type="SAM" id="MobiDB-lite"/>
    </source>
</evidence>
<gene>
    <name evidence="2" type="ORF">SBRY_50848</name>
</gene>
<dbReference type="AlphaFoldDB" id="A0A9W4MJU4"/>
<comment type="caution">
    <text evidence="2">The sequence shown here is derived from an EMBL/GenBank/DDBJ whole genome shotgun (WGS) entry which is preliminary data.</text>
</comment>
<name>A0A9W4MJU4_9ACTN</name>
<proteinExistence type="predicted"/>
<evidence type="ECO:0000313" key="3">
    <source>
        <dbReference type="Proteomes" id="UP001153328"/>
    </source>
</evidence>
<feature type="compositionally biased region" description="Basic residues" evidence="1">
    <location>
        <begin position="24"/>
        <end position="43"/>
    </location>
</feature>
<keyword evidence="3" id="KW-1185">Reference proteome</keyword>
<protein>
    <submittedName>
        <fullName evidence="2">Uncharacterized protein</fullName>
    </submittedName>
</protein>
<feature type="compositionally biased region" description="Basic and acidic residues" evidence="1">
    <location>
        <begin position="44"/>
        <end position="61"/>
    </location>
</feature>
<dbReference type="Proteomes" id="UP001153328">
    <property type="component" value="Unassembled WGS sequence"/>
</dbReference>